<feature type="transmembrane region" description="Helical" evidence="5">
    <location>
        <begin position="50"/>
        <end position="73"/>
    </location>
</feature>
<dbReference type="InterPro" id="IPR020846">
    <property type="entry name" value="MFS_dom"/>
</dbReference>
<dbReference type="STRING" id="1921764.BSR28_01635"/>
<name>A0A1Q5PPR7_9ACTO</name>
<dbReference type="GO" id="GO:0005886">
    <property type="term" value="C:plasma membrane"/>
    <property type="evidence" value="ECO:0007669"/>
    <property type="project" value="UniProtKB-SubCell"/>
</dbReference>
<accession>A0A1Q5PPR7</accession>
<keyword evidence="3 5" id="KW-1133">Transmembrane helix</keyword>
<keyword evidence="8" id="KW-1185">Reference proteome</keyword>
<feature type="transmembrane region" description="Helical" evidence="5">
    <location>
        <begin position="85"/>
        <end position="102"/>
    </location>
</feature>
<dbReference type="EMBL" id="MQSV01000001">
    <property type="protein sequence ID" value="OKL49544.1"/>
    <property type="molecule type" value="Genomic_DNA"/>
</dbReference>
<feature type="transmembrane region" description="Helical" evidence="5">
    <location>
        <begin position="19"/>
        <end position="44"/>
    </location>
</feature>
<feature type="transmembrane region" description="Helical" evidence="5">
    <location>
        <begin position="394"/>
        <end position="413"/>
    </location>
</feature>
<evidence type="ECO:0000256" key="2">
    <source>
        <dbReference type="ARBA" id="ARBA00022692"/>
    </source>
</evidence>
<evidence type="ECO:0000313" key="8">
    <source>
        <dbReference type="Proteomes" id="UP000186785"/>
    </source>
</evidence>
<feature type="transmembrane region" description="Helical" evidence="5">
    <location>
        <begin position="319"/>
        <end position="337"/>
    </location>
</feature>
<feature type="transmembrane region" description="Helical" evidence="5">
    <location>
        <begin position="108"/>
        <end position="133"/>
    </location>
</feature>
<evidence type="ECO:0000256" key="3">
    <source>
        <dbReference type="ARBA" id="ARBA00022989"/>
    </source>
</evidence>
<feature type="transmembrane region" description="Helical" evidence="5">
    <location>
        <begin position="145"/>
        <end position="167"/>
    </location>
</feature>
<dbReference type="Pfam" id="PF07690">
    <property type="entry name" value="MFS_1"/>
    <property type="match status" value="1"/>
</dbReference>
<feature type="domain" description="Major facilitator superfamily (MFS) profile" evidence="6">
    <location>
        <begin position="19"/>
        <end position="448"/>
    </location>
</feature>
<dbReference type="Proteomes" id="UP000186785">
    <property type="component" value="Unassembled WGS sequence"/>
</dbReference>
<feature type="transmembrane region" description="Helical" evidence="5">
    <location>
        <begin position="425"/>
        <end position="443"/>
    </location>
</feature>
<dbReference type="GO" id="GO:0046943">
    <property type="term" value="F:carboxylic acid transmembrane transporter activity"/>
    <property type="evidence" value="ECO:0007669"/>
    <property type="project" value="TreeGrafter"/>
</dbReference>
<dbReference type="PANTHER" id="PTHR23508">
    <property type="entry name" value="CARBOXYLIC ACID TRANSPORTER PROTEIN HOMOLOG"/>
    <property type="match status" value="1"/>
</dbReference>
<reference evidence="7 8" key="1">
    <citation type="submission" date="2016-11" db="EMBL/GenBank/DDBJ databases">
        <title>Actinomyces gypaetusis sp. nov. isolated from the vulture Gypaetus barbatus in Qinghai Tibet Plateau China.</title>
        <authorList>
            <person name="Meng X."/>
        </authorList>
    </citation>
    <scope>NUCLEOTIDE SEQUENCE [LARGE SCALE GENOMIC DNA]</scope>
    <source>
        <strain evidence="7 8">VUL4_2</strain>
    </source>
</reference>
<dbReference type="PROSITE" id="PS50850">
    <property type="entry name" value="MFS"/>
    <property type="match status" value="1"/>
</dbReference>
<comment type="caution">
    <text evidence="7">The sequence shown here is derived from an EMBL/GenBank/DDBJ whole genome shotgun (WGS) entry which is preliminary data.</text>
</comment>
<comment type="subcellular location">
    <subcellularLocation>
        <location evidence="1">Cell membrane</location>
        <topology evidence="1">Multi-pass membrane protein</topology>
    </subcellularLocation>
</comment>
<dbReference type="Gene3D" id="1.20.1250.20">
    <property type="entry name" value="MFS general substrate transporter like domains"/>
    <property type="match status" value="1"/>
</dbReference>
<protein>
    <submittedName>
        <fullName evidence="7">MFS transporter</fullName>
    </submittedName>
</protein>
<dbReference type="AlphaFoldDB" id="A0A1Q5PPR7"/>
<dbReference type="CDD" id="cd17316">
    <property type="entry name" value="MFS_SV2_like"/>
    <property type="match status" value="1"/>
</dbReference>
<evidence type="ECO:0000256" key="5">
    <source>
        <dbReference type="SAM" id="Phobius"/>
    </source>
</evidence>
<evidence type="ECO:0000259" key="6">
    <source>
        <dbReference type="PROSITE" id="PS50850"/>
    </source>
</evidence>
<keyword evidence="4 5" id="KW-0472">Membrane</keyword>
<dbReference type="SUPFAM" id="SSF103473">
    <property type="entry name" value="MFS general substrate transporter"/>
    <property type="match status" value="1"/>
</dbReference>
<evidence type="ECO:0000313" key="7">
    <source>
        <dbReference type="EMBL" id="OKL49544.1"/>
    </source>
</evidence>
<feature type="transmembrane region" description="Helical" evidence="5">
    <location>
        <begin position="173"/>
        <end position="191"/>
    </location>
</feature>
<evidence type="ECO:0000256" key="1">
    <source>
        <dbReference type="ARBA" id="ARBA00004651"/>
    </source>
</evidence>
<feature type="transmembrane region" description="Helical" evidence="5">
    <location>
        <begin position="252"/>
        <end position="274"/>
    </location>
</feature>
<dbReference type="PANTHER" id="PTHR23508:SF10">
    <property type="entry name" value="CARBOXYLIC ACID TRANSPORTER PROTEIN HOMOLOG"/>
    <property type="match status" value="1"/>
</dbReference>
<feature type="transmembrane region" description="Helical" evidence="5">
    <location>
        <begin position="280"/>
        <end position="298"/>
    </location>
</feature>
<dbReference type="InterPro" id="IPR036259">
    <property type="entry name" value="MFS_trans_sf"/>
</dbReference>
<dbReference type="InterPro" id="IPR011701">
    <property type="entry name" value="MFS"/>
</dbReference>
<organism evidence="7 8">
    <name type="scientific">Boudabousia liubingyangii</name>
    <dbReference type="NCBI Taxonomy" id="1921764"/>
    <lineage>
        <taxon>Bacteria</taxon>
        <taxon>Bacillati</taxon>
        <taxon>Actinomycetota</taxon>
        <taxon>Actinomycetes</taxon>
        <taxon>Actinomycetales</taxon>
        <taxon>Actinomycetaceae</taxon>
        <taxon>Boudabousia</taxon>
    </lineage>
</organism>
<keyword evidence="2 5" id="KW-0812">Transmembrane</keyword>
<feature type="transmembrane region" description="Helical" evidence="5">
    <location>
        <begin position="349"/>
        <end position="373"/>
    </location>
</feature>
<sequence>MDVVEQIETRPLTTRQRELIALGIVANVAEYFDLFLIGFVVSLLTKPWNLTGFEAGVILTCSGFGTVLGSWLGGSIADKIGRKRTFNYCILTFVGFTALSLLTPDRGWIMLAAFRVGVGAGVAALNITTISYVQEFMPRAKRGMFTGLVSVFIPAGLFLGAFAQRYFGDVLGWRGLIALGVIPIFLLLWIARVPESPRFLLAVGRDEEARQAYAWAMELPVDQLAPLPAPHTDEVKQDQSLGQFFRHYWRPYLVVAFGSFCFILGVFTVQSWGQSLLSEAFGYSAAAVGTMFMWISLADIAGRAFSAWVCDRIGRRTTMLLYGLAGGAGAFLCAISASRAAAGATGQGAWFYAGLVLILAFGDGAFGIVNLFGAEQFPTHVRGRGLGLGYGTGAIAKIIGPALVGLLLGPAALHGQISLSAVVPALWVFGVLLVLGGLIYQLATETARNPLA</sequence>
<dbReference type="OrthoDB" id="9787026at2"/>
<gene>
    <name evidence="7" type="ORF">BSR29_00885</name>
</gene>
<dbReference type="RefSeq" id="WP_073708435.1">
    <property type="nucleotide sequence ID" value="NZ_MQSV01000001.1"/>
</dbReference>
<evidence type="ECO:0000256" key="4">
    <source>
        <dbReference type="ARBA" id="ARBA00023136"/>
    </source>
</evidence>
<proteinExistence type="predicted"/>